<comment type="similarity">
    <text evidence="1">Belongs to the SorC transcriptional regulatory family.</text>
</comment>
<dbReference type="RefSeq" id="WP_275564940.1">
    <property type="nucleotide sequence ID" value="NZ_JAMZEG020000001.1"/>
</dbReference>
<dbReference type="Gene3D" id="3.40.50.1360">
    <property type="match status" value="1"/>
</dbReference>
<keyword evidence="3" id="KW-0238">DNA-binding</keyword>
<keyword evidence="4" id="KW-0804">Transcription</keyword>
<organism evidence="6 7">
    <name type="scientific">Marinomonas maritima</name>
    <dbReference type="NCBI Taxonomy" id="2940935"/>
    <lineage>
        <taxon>Bacteria</taxon>
        <taxon>Pseudomonadati</taxon>
        <taxon>Pseudomonadota</taxon>
        <taxon>Gammaproteobacteria</taxon>
        <taxon>Oceanospirillales</taxon>
        <taxon>Oceanospirillaceae</taxon>
        <taxon>Marinomonas</taxon>
    </lineage>
</organism>
<sequence length="318" mass="33599">MDERKSSTESDGSLAIRAAWLHYVGGLTQAAVAKRLGLTSVKVHRLISKAVAEGAVKVTIDGNVTECVKLENQLIAQFGLSQCTVAPDLGEEGIPLRALGQAGASYLRNVLATQSNITIGLALGRALAAVVHQLPKLETSDIRFVSLLGGLTRDYSINRDDVLHWIAAKTGAPAYTMPVPLLANSVEDRTVLLNQKGVKEVFSMANNADIKFIGIGTVAQTAQLVASGPIKPEEIIEIARSGAVGEVMGHFYDENGRIIETSLSARMLSVSLEGHKGDVIAVSGGEEKVEAIRAALKGDLLTGLITDELTARAILAND</sequence>
<keyword evidence="7" id="KW-1185">Reference proteome</keyword>
<proteinExistence type="inferred from homology"/>
<dbReference type="Proteomes" id="UP001139522">
    <property type="component" value="Unassembled WGS sequence"/>
</dbReference>
<protein>
    <submittedName>
        <fullName evidence="6">Sugar-binding transcriptional regulator</fullName>
    </submittedName>
</protein>
<evidence type="ECO:0000256" key="1">
    <source>
        <dbReference type="ARBA" id="ARBA00010466"/>
    </source>
</evidence>
<dbReference type="PANTHER" id="PTHR34294:SF1">
    <property type="entry name" value="TRANSCRIPTIONAL REGULATOR LSRR"/>
    <property type="match status" value="1"/>
</dbReference>
<evidence type="ECO:0000256" key="3">
    <source>
        <dbReference type="ARBA" id="ARBA00023125"/>
    </source>
</evidence>
<name>A0ABT5WF25_9GAMM</name>
<evidence type="ECO:0000313" key="7">
    <source>
        <dbReference type="Proteomes" id="UP001139522"/>
    </source>
</evidence>
<dbReference type="Pfam" id="PF04198">
    <property type="entry name" value="Sugar-bind"/>
    <property type="match status" value="1"/>
</dbReference>
<accession>A0ABT5WF25</accession>
<evidence type="ECO:0000256" key="4">
    <source>
        <dbReference type="ARBA" id="ARBA00023163"/>
    </source>
</evidence>
<dbReference type="PANTHER" id="PTHR34294">
    <property type="entry name" value="TRANSCRIPTIONAL REGULATOR-RELATED"/>
    <property type="match status" value="1"/>
</dbReference>
<dbReference type="EMBL" id="JAMZEG020000001">
    <property type="protein sequence ID" value="MDE8602221.1"/>
    <property type="molecule type" value="Genomic_DNA"/>
</dbReference>
<reference evidence="6" key="1">
    <citation type="submission" date="2023-01" db="EMBL/GenBank/DDBJ databases">
        <title>Psychroserpens sp. MSW6 and Marinomonas sp. RSW2, isolated from seawater.</title>
        <authorList>
            <person name="Kristyanto S."/>
            <person name="Jung J."/>
            <person name="Kim J.M."/>
            <person name="Jeon C.O."/>
        </authorList>
    </citation>
    <scope>NUCLEOTIDE SEQUENCE</scope>
    <source>
        <strain evidence="6">RSW2</strain>
    </source>
</reference>
<dbReference type="SUPFAM" id="SSF100950">
    <property type="entry name" value="NagB/RpiA/CoA transferase-like"/>
    <property type="match status" value="1"/>
</dbReference>
<feature type="domain" description="Sugar-binding" evidence="5">
    <location>
        <begin position="64"/>
        <end position="316"/>
    </location>
</feature>
<dbReference type="InterPro" id="IPR036388">
    <property type="entry name" value="WH-like_DNA-bd_sf"/>
</dbReference>
<gene>
    <name evidence="6" type="ORF">M3I01_004670</name>
</gene>
<dbReference type="InterPro" id="IPR037171">
    <property type="entry name" value="NagB/RpiA_transferase-like"/>
</dbReference>
<evidence type="ECO:0000313" key="6">
    <source>
        <dbReference type="EMBL" id="MDE8602221.1"/>
    </source>
</evidence>
<comment type="caution">
    <text evidence="6">The sequence shown here is derived from an EMBL/GenBank/DDBJ whole genome shotgun (WGS) entry which is preliminary data.</text>
</comment>
<evidence type="ECO:0000259" key="5">
    <source>
        <dbReference type="Pfam" id="PF04198"/>
    </source>
</evidence>
<evidence type="ECO:0000256" key="2">
    <source>
        <dbReference type="ARBA" id="ARBA00023015"/>
    </source>
</evidence>
<keyword evidence="2" id="KW-0805">Transcription regulation</keyword>
<dbReference type="InterPro" id="IPR007324">
    <property type="entry name" value="Sugar-bd_dom_put"/>
</dbReference>
<dbReference type="Gene3D" id="1.10.10.10">
    <property type="entry name" value="Winged helix-like DNA-binding domain superfamily/Winged helix DNA-binding domain"/>
    <property type="match status" value="1"/>
</dbReference>
<dbReference type="InterPro" id="IPR051054">
    <property type="entry name" value="SorC_transcr_regulators"/>
</dbReference>